<evidence type="ECO:0000256" key="1">
    <source>
        <dbReference type="SAM" id="MobiDB-lite"/>
    </source>
</evidence>
<reference evidence="2 3" key="1">
    <citation type="submission" date="2017-11" db="EMBL/GenBank/DDBJ databases">
        <title>Sequencing the genomes of 1000 actinobacteria strains.</title>
        <authorList>
            <person name="Klenk H.-P."/>
        </authorList>
    </citation>
    <scope>NUCLEOTIDE SEQUENCE [LARGE SCALE GENOMIC DNA]</scope>
    <source>
        <strain evidence="2 3">DSM 44104</strain>
    </source>
</reference>
<accession>A0AA44UMT6</accession>
<dbReference type="EMBL" id="PHUJ01000003">
    <property type="protein sequence ID" value="PKB30041.1"/>
    <property type="molecule type" value="Genomic_DNA"/>
</dbReference>
<proteinExistence type="predicted"/>
<name>A0AA44UMT6_PSEA5</name>
<evidence type="ECO:0000313" key="3">
    <source>
        <dbReference type="Proteomes" id="UP000232453"/>
    </source>
</evidence>
<organism evidence="2 3">
    <name type="scientific">Pseudonocardia alni</name>
    <name type="common">Amycolata alni</name>
    <dbReference type="NCBI Taxonomy" id="33907"/>
    <lineage>
        <taxon>Bacteria</taxon>
        <taxon>Bacillati</taxon>
        <taxon>Actinomycetota</taxon>
        <taxon>Actinomycetes</taxon>
        <taxon>Pseudonocardiales</taxon>
        <taxon>Pseudonocardiaceae</taxon>
        <taxon>Pseudonocardia</taxon>
    </lineage>
</organism>
<dbReference type="AlphaFoldDB" id="A0AA44UMT6"/>
<feature type="compositionally biased region" description="Basic and acidic residues" evidence="1">
    <location>
        <begin position="27"/>
        <end position="56"/>
    </location>
</feature>
<feature type="region of interest" description="Disordered" evidence="1">
    <location>
        <begin position="1"/>
        <end position="88"/>
    </location>
</feature>
<feature type="compositionally biased region" description="Low complexity" evidence="1">
    <location>
        <begin position="62"/>
        <end position="73"/>
    </location>
</feature>
<feature type="compositionally biased region" description="Basic and acidic residues" evidence="1">
    <location>
        <begin position="11"/>
        <end position="21"/>
    </location>
</feature>
<dbReference type="Proteomes" id="UP000232453">
    <property type="component" value="Unassembled WGS sequence"/>
</dbReference>
<protein>
    <submittedName>
        <fullName evidence="2">Uncharacterized protein</fullName>
    </submittedName>
</protein>
<evidence type="ECO:0000313" key="2">
    <source>
        <dbReference type="EMBL" id="PKB30041.1"/>
    </source>
</evidence>
<comment type="caution">
    <text evidence="2">The sequence shown here is derived from an EMBL/GenBank/DDBJ whole genome shotgun (WGS) entry which is preliminary data.</text>
</comment>
<gene>
    <name evidence="2" type="ORF">ATL51_1691</name>
</gene>
<sequence>MGLAASGYPRRVSDDENDTGRESPPIDPERALDELEERVLGRRIDAGDTEAGREESADTTSEGAAEPEPVEGAGEPDDAGTGVDAPTD</sequence>